<dbReference type="RefSeq" id="WP_113947889.1">
    <property type="nucleotide sequence ID" value="NZ_QNQU01000004.1"/>
</dbReference>
<evidence type="ECO:0000313" key="2">
    <source>
        <dbReference type="EMBL" id="RBQ09954.1"/>
    </source>
</evidence>
<comment type="caution">
    <text evidence="2">The sequence shown here is derived from an EMBL/GenBank/DDBJ whole genome shotgun (WGS) entry which is preliminary data.</text>
</comment>
<name>A0A366L9I3_9SPHI</name>
<accession>A0A366L9I3</accession>
<feature type="transmembrane region" description="Helical" evidence="1">
    <location>
        <begin position="100"/>
        <end position="120"/>
    </location>
</feature>
<dbReference type="OrthoDB" id="1377971at2"/>
<proteinExistence type="predicted"/>
<reference evidence="2 3" key="1">
    <citation type="submission" date="2018-07" db="EMBL/GenBank/DDBJ databases">
        <title>A draft genome of a endophytic bacteria, a new species of Pedobacter.</title>
        <authorList>
            <person name="Zhang Z.D."/>
            <person name="Chen Z.J."/>
        </authorList>
    </citation>
    <scope>NUCLEOTIDE SEQUENCE [LARGE SCALE GENOMIC DNA]</scope>
    <source>
        <strain evidence="2 3">RS10</strain>
    </source>
</reference>
<protein>
    <submittedName>
        <fullName evidence="2">Uncharacterized protein</fullName>
    </submittedName>
</protein>
<dbReference type="EMBL" id="QNQU01000004">
    <property type="protein sequence ID" value="RBQ09954.1"/>
    <property type="molecule type" value="Genomic_DNA"/>
</dbReference>
<keyword evidence="1" id="KW-1133">Transmembrane helix</keyword>
<keyword evidence="3" id="KW-1185">Reference proteome</keyword>
<evidence type="ECO:0000256" key="1">
    <source>
        <dbReference type="SAM" id="Phobius"/>
    </source>
</evidence>
<keyword evidence="1" id="KW-0812">Transmembrane</keyword>
<keyword evidence="1" id="KW-0472">Membrane</keyword>
<organism evidence="2 3">
    <name type="scientific">Pedobacter miscanthi</name>
    <dbReference type="NCBI Taxonomy" id="2259170"/>
    <lineage>
        <taxon>Bacteria</taxon>
        <taxon>Pseudomonadati</taxon>
        <taxon>Bacteroidota</taxon>
        <taxon>Sphingobacteriia</taxon>
        <taxon>Sphingobacteriales</taxon>
        <taxon>Sphingobacteriaceae</taxon>
        <taxon>Pedobacter</taxon>
    </lineage>
</organism>
<gene>
    <name evidence="2" type="ORF">DRW42_05800</name>
</gene>
<dbReference type="Proteomes" id="UP000252081">
    <property type="component" value="Unassembled WGS sequence"/>
</dbReference>
<dbReference type="AlphaFoldDB" id="A0A366L9I3"/>
<evidence type="ECO:0000313" key="3">
    <source>
        <dbReference type="Proteomes" id="UP000252081"/>
    </source>
</evidence>
<sequence>MIIFYRKIEQPIFEEKLNNFSNPGLYSSDYIVLVVYQLHQSTGFGYTVFNKVRSVYFDGGSNREIPRRQWTEEMKSHAQMRENTVARDPKSLRYTPFGKVFIAFTLIVFLTAGILAVRTISNRKKEQKQEAQLTVPPRQGDLYYGYFIQNNATGAASKMLWTWIRVDKIEGTTYLISINKNRTENELSQDQPDQGFNETPIRAEFTTGAIPGFKSIDNGFNFFAKKKH</sequence>